<evidence type="ECO:0000256" key="6">
    <source>
        <dbReference type="ARBA" id="ARBA00022833"/>
    </source>
</evidence>
<accession>C5MIT6</accession>
<keyword evidence="9" id="KW-0804">Transcription</keyword>
<dbReference type="PANTHER" id="PTHR47428:SF1">
    <property type="entry name" value="REGULATORY PROTEIN MIG1-RELATED"/>
    <property type="match status" value="1"/>
</dbReference>
<dbReference type="InterPro" id="IPR013087">
    <property type="entry name" value="Znf_C2H2_type"/>
</dbReference>
<keyword evidence="3" id="KW-0479">Metal-binding</keyword>
<gene>
    <name evidence="17" type="ORF">CTRG_05979</name>
</gene>
<keyword evidence="8" id="KW-0238">DNA-binding</keyword>
<proteinExistence type="inferred from homology"/>
<evidence type="ECO:0000313" key="18">
    <source>
        <dbReference type="Proteomes" id="UP000002037"/>
    </source>
</evidence>
<evidence type="ECO:0000256" key="5">
    <source>
        <dbReference type="ARBA" id="ARBA00022771"/>
    </source>
</evidence>
<evidence type="ECO:0000256" key="4">
    <source>
        <dbReference type="ARBA" id="ARBA00022737"/>
    </source>
</evidence>
<dbReference type="Gene3D" id="3.30.160.60">
    <property type="entry name" value="Classic Zinc Finger"/>
    <property type="match status" value="2"/>
</dbReference>
<evidence type="ECO:0000313" key="17">
    <source>
        <dbReference type="EMBL" id="EER30195.1"/>
    </source>
</evidence>
<evidence type="ECO:0000256" key="10">
    <source>
        <dbReference type="ARBA" id="ARBA00023242"/>
    </source>
</evidence>
<feature type="region of interest" description="Disordered" evidence="15">
    <location>
        <begin position="145"/>
        <end position="263"/>
    </location>
</feature>
<dbReference type="GO" id="GO:0000433">
    <property type="term" value="P:carbon catabolite repression of transcription from RNA polymerase II promoter by glucose"/>
    <property type="evidence" value="ECO:0007669"/>
    <property type="project" value="TreeGrafter"/>
</dbReference>
<keyword evidence="10" id="KW-0539">Nucleus</keyword>
<dbReference type="HOGENOM" id="CLU_027078_0_0_1"/>
<keyword evidence="7" id="KW-0805">Transcription regulation</keyword>
<dbReference type="InterPro" id="IPR051007">
    <property type="entry name" value="creA/MIG_C2H2-ZnF"/>
</dbReference>
<feature type="compositionally biased region" description="Low complexity" evidence="15">
    <location>
        <begin position="249"/>
        <end position="262"/>
    </location>
</feature>
<dbReference type="FunFam" id="3.30.160.60:FF:000089">
    <property type="entry name" value="DNA-binding protein creA"/>
    <property type="match status" value="1"/>
</dbReference>
<dbReference type="KEGG" id="ctp:CTRG_05979"/>
<feature type="compositionally biased region" description="Polar residues" evidence="15">
    <location>
        <begin position="225"/>
        <end position="240"/>
    </location>
</feature>
<organism evidence="17 18">
    <name type="scientific">Candida tropicalis (strain ATCC MYA-3404 / T1)</name>
    <name type="common">Yeast</name>
    <dbReference type="NCBI Taxonomy" id="294747"/>
    <lineage>
        <taxon>Eukaryota</taxon>
        <taxon>Fungi</taxon>
        <taxon>Dikarya</taxon>
        <taxon>Ascomycota</taxon>
        <taxon>Saccharomycotina</taxon>
        <taxon>Pichiomycetes</taxon>
        <taxon>Debaryomycetaceae</taxon>
        <taxon>Candida/Lodderomyces clade</taxon>
        <taxon>Candida</taxon>
    </lineage>
</organism>
<evidence type="ECO:0000256" key="15">
    <source>
        <dbReference type="SAM" id="MobiDB-lite"/>
    </source>
</evidence>
<dbReference type="GO" id="GO:0008270">
    <property type="term" value="F:zinc ion binding"/>
    <property type="evidence" value="ECO:0007669"/>
    <property type="project" value="UniProtKB-KW"/>
</dbReference>
<feature type="compositionally biased region" description="Low complexity" evidence="15">
    <location>
        <begin position="365"/>
        <end position="377"/>
    </location>
</feature>
<dbReference type="EMBL" id="GG692405">
    <property type="protein sequence ID" value="EER30195.1"/>
    <property type="molecule type" value="Genomic_DNA"/>
</dbReference>
<feature type="domain" description="C2H2-type" evidence="16">
    <location>
        <begin position="20"/>
        <end position="47"/>
    </location>
</feature>
<dbReference type="PROSITE" id="PS00028">
    <property type="entry name" value="ZINC_FINGER_C2H2_1"/>
    <property type="match status" value="2"/>
</dbReference>
<feature type="domain" description="C2H2-type" evidence="16">
    <location>
        <begin position="48"/>
        <end position="77"/>
    </location>
</feature>
<evidence type="ECO:0000259" key="16">
    <source>
        <dbReference type="PROSITE" id="PS50157"/>
    </source>
</evidence>
<keyword evidence="4" id="KW-0677">Repeat</keyword>
<evidence type="ECO:0000256" key="7">
    <source>
        <dbReference type="ARBA" id="ARBA00023015"/>
    </source>
</evidence>
<reference evidence="17 18" key="1">
    <citation type="journal article" date="2009" name="Nature">
        <title>Evolution of pathogenicity and sexual reproduction in eight Candida genomes.</title>
        <authorList>
            <person name="Butler G."/>
            <person name="Rasmussen M.D."/>
            <person name="Lin M.F."/>
            <person name="Santos M.A."/>
            <person name="Sakthikumar S."/>
            <person name="Munro C.A."/>
            <person name="Rheinbay E."/>
            <person name="Grabherr M."/>
            <person name="Forche A."/>
            <person name="Reedy J.L."/>
            <person name="Agrafioti I."/>
            <person name="Arnaud M.B."/>
            <person name="Bates S."/>
            <person name="Brown A.J."/>
            <person name="Brunke S."/>
            <person name="Costanzo M.C."/>
            <person name="Fitzpatrick D.A."/>
            <person name="de Groot P.W."/>
            <person name="Harris D."/>
            <person name="Hoyer L.L."/>
            <person name="Hube B."/>
            <person name="Klis F.M."/>
            <person name="Kodira C."/>
            <person name="Lennard N."/>
            <person name="Logue M.E."/>
            <person name="Martin R."/>
            <person name="Neiman A.M."/>
            <person name="Nikolaou E."/>
            <person name="Quail M.A."/>
            <person name="Quinn J."/>
            <person name="Santos M.C."/>
            <person name="Schmitzberger F.F."/>
            <person name="Sherlock G."/>
            <person name="Shah P."/>
            <person name="Silverstein K.A."/>
            <person name="Skrzypek M.S."/>
            <person name="Soll D."/>
            <person name="Staggs R."/>
            <person name="Stansfield I."/>
            <person name="Stumpf M.P."/>
            <person name="Sudbery P.E."/>
            <person name="Srikantha T."/>
            <person name="Zeng Q."/>
            <person name="Berman J."/>
            <person name="Berriman M."/>
            <person name="Heitman J."/>
            <person name="Gow N.A."/>
            <person name="Lorenz M.C."/>
            <person name="Birren B.W."/>
            <person name="Kellis M."/>
            <person name="Cuomo C.A."/>
        </authorList>
    </citation>
    <scope>NUCLEOTIDE SEQUENCE [LARGE SCALE GENOMIC DNA]</scope>
    <source>
        <strain evidence="18">ATCC MYA-3404 / T1</strain>
    </source>
</reference>
<comment type="similarity">
    <text evidence="11">Belongs to the creA/MIG C2H2-type zinc-finger protein family.</text>
</comment>
<dbReference type="SUPFAM" id="SSF57667">
    <property type="entry name" value="beta-beta-alpha zinc fingers"/>
    <property type="match status" value="1"/>
</dbReference>
<dbReference type="AlphaFoldDB" id="C5MIT6"/>
<feature type="compositionally biased region" description="Polar residues" evidence="15">
    <location>
        <begin position="179"/>
        <end position="206"/>
    </location>
</feature>
<feature type="compositionally biased region" description="Low complexity" evidence="15">
    <location>
        <begin position="207"/>
        <end position="217"/>
    </location>
</feature>
<dbReference type="SMART" id="SM00355">
    <property type="entry name" value="ZnF_C2H2"/>
    <property type="match status" value="2"/>
</dbReference>
<dbReference type="PANTHER" id="PTHR47428">
    <property type="entry name" value="REGULATORY PROTEIN MIG1-RELATED"/>
    <property type="match status" value="1"/>
</dbReference>
<keyword evidence="18" id="KW-1185">Reference proteome</keyword>
<name>C5MIT6_CANTT</name>
<feature type="region of interest" description="Disordered" evidence="15">
    <location>
        <begin position="360"/>
        <end position="392"/>
    </location>
</feature>
<feature type="compositionally biased region" description="Polar residues" evidence="15">
    <location>
        <begin position="277"/>
        <end position="301"/>
    </location>
</feature>
<feature type="region of interest" description="Disordered" evidence="15">
    <location>
        <begin position="277"/>
        <end position="304"/>
    </location>
</feature>
<evidence type="ECO:0000256" key="2">
    <source>
        <dbReference type="ARBA" id="ARBA00022491"/>
    </source>
</evidence>
<dbReference type="Pfam" id="PF00096">
    <property type="entry name" value="zf-C2H2"/>
    <property type="match status" value="2"/>
</dbReference>
<dbReference type="GO" id="GO:0005634">
    <property type="term" value="C:nucleus"/>
    <property type="evidence" value="ECO:0007669"/>
    <property type="project" value="UniProtKB-SubCell"/>
</dbReference>
<evidence type="ECO:0000256" key="14">
    <source>
        <dbReference type="PROSITE-ProRule" id="PRU00042"/>
    </source>
</evidence>
<evidence type="ECO:0000256" key="13">
    <source>
        <dbReference type="ARBA" id="ARBA00068528"/>
    </source>
</evidence>
<feature type="region of interest" description="Disordered" evidence="15">
    <location>
        <begin position="71"/>
        <end position="99"/>
    </location>
</feature>
<dbReference type="InterPro" id="IPR036236">
    <property type="entry name" value="Znf_C2H2_sf"/>
</dbReference>
<evidence type="ECO:0000256" key="9">
    <source>
        <dbReference type="ARBA" id="ARBA00023163"/>
    </source>
</evidence>
<evidence type="ECO:0000256" key="8">
    <source>
        <dbReference type="ARBA" id="ARBA00023125"/>
    </source>
</evidence>
<feature type="region of interest" description="Disordered" evidence="15">
    <location>
        <begin position="417"/>
        <end position="445"/>
    </location>
</feature>
<dbReference type="VEuPathDB" id="FungiDB:CTRG_05979"/>
<keyword evidence="2" id="KW-0678">Repressor</keyword>
<dbReference type="GO" id="GO:0000978">
    <property type="term" value="F:RNA polymerase II cis-regulatory region sequence-specific DNA binding"/>
    <property type="evidence" value="ECO:0007669"/>
    <property type="project" value="TreeGrafter"/>
</dbReference>
<evidence type="ECO:0000256" key="11">
    <source>
        <dbReference type="ARBA" id="ARBA00038023"/>
    </source>
</evidence>
<evidence type="ECO:0000256" key="1">
    <source>
        <dbReference type="ARBA" id="ARBA00004123"/>
    </source>
</evidence>
<dbReference type="OrthoDB" id="654211at2759"/>
<comment type="subcellular location">
    <subcellularLocation>
        <location evidence="1">Nucleus</location>
    </subcellularLocation>
</comment>
<sequence length="488" mass="53262">MNNQKMLSSKEKKNKEDRPYKCTYCDKAFHRLEHQTRHIRTHTGEKPHACTFPGCVKRFSRSDELTRHLRIHTNPSSRKRKNKNQDLVEPTPMNVPPGSYAVPNTAIPFSIDRNGNHVYHQPYPVFFVPQPNGYMQPVVQAPGLSIVPPPPHAHAQQAPQGPVPIQIQPPQPQRIASPHSNMSTPTHLQQEGSAVFSIPSSPTNSYQNAPNRQNLPQQPQPQPQITVQAVPMTTRSTSSDAIRLPPLTPNTTAQQPQPQRPQSAIFKSESNTSLYSDTSKVFSQPNSTLHSVGTSPDTSPSAMPPPIVVPAPSFSNLNEYFQQKSNNPRIFNASSSSLSSLSGKIRSTSSTNLAGLQRLTPLVPTTSTNTSNTTKSNIIPKQPSSTSLNLEFFNGNGTVGHANKKSRPNSPCQSAMNISSIMSSPNETPLQTPSQSPRLNASNGPQSNIIEAAQAKLESIATTGTQLPPIRSVLSFTNLSDYPQPTSN</sequence>
<dbReference type="STRING" id="294747.C5MIT6"/>
<evidence type="ECO:0000256" key="3">
    <source>
        <dbReference type="ARBA" id="ARBA00022723"/>
    </source>
</evidence>
<dbReference type="GeneID" id="8298551"/>
<keyword evidence="5 14" id="KW-0863">Zinc-finger</keyword>
<keyword evidence="6" id="KW-0862">Zinc</keyword>
<dbReference type="Proteomes" id="UP000002037">
    <property type="component" value="Unassembled WGS sequence"/>
</dbReference>
<dbReference type="FunFam" id="3.30.160.60:FF:000152">
    <property type="entry name" value="DNA-binding protein creA"/>
    <property type="match status" value="1"/>
</dbReference>
<dbReference type="PROSITE" id="PS50157">
    <property type="entry name" value="ZINC_FINGER_C2H2_2"/>
    <property type="match status" value="2"/>
</dbReference>
<dbReference type="eggNOG" id="KOG1721">
    <property type="taxonomic scope" value="Eukaryota"/>
</dbReference>
<dbReference type="RefSeq" id="XP_002546501.1">
    <property type="nucleotide sequence ID" value="XM_002546455.1"/>
</dbReference>
<dbReference type="GO" id="GO:0005737">
    <property type="term" value="C:cytoplasm"/>
    <property type="evidence" value="ECO:0007669"/>
    <property type="project" value="TreeGrafter"/>
</dbReference>
<feature type="compositionally biased region" description="Low complexity" evidence="15">
    <location>
        <begin position="153"/>
        <end position="166"/>
    </location>
</feature>
<protein>
    <recommendedName>
        <fullName evidence="13">Regulatory protein MIG1</fullName>
    </recommendedName>
</protein>
<comment type="function">
    <text evidence="12">Involved in glucose repression of glucose metabolism genes.</text>
</comment>
<evidence type="ECO:0000256" key="12">
    <source>
        <dbReference type="ARBA" id="ARBA00056233"/>
    </source>
</evidence>